<dbReference type="Proteomes" id="UP001374803">
    <property type="component" value="Chromosome"/>
</dbReference>
<evidence type="ECO:0000259" key="1">
    <source>
        <dbReference type="Pfam" id="PF01636"/>
    </source>
</evidence>
<dbReference type="PANTHER" id="PTHR21310:SF42">
    <property type="entry name" value="BIFUNCTIONAL AAC_APH"/>
    <property type="match status" value="1"/>
</dbReference>
<organism evidence="2 3">
    <name type="scientific">Pendulispora rubella</name>
    <dbReference type="NCBI Taxonomy" id="2741070"/>
    <lineage>
        <taxon>Bacteria</taxon>
        <taxon>Pseudomonadati</taxon>
        <taxon>Myxococcota</taxon>
        <taxon>Myxococcia</taxon>
        <taxon>Myxococcales</taxon>
        <taxon>Sorangiineae</taxon>
        <taxon>Pendulisporaceae</taxon>
        <taxon>Pendulispora</taxon>
    </lineage>
</organism>
<evidence type="ECO:0000313" key="2">
    <source>
        <dbReference type="EMBL" id="WXB00702.1"/>
    </source>
</evidence>
<dbReference type="EMBL" id="CP089983">
    <property type="protein sequence ID" value="WXB00702.1"/>
    <property type="molecule type" value="Genomic_DNA"/>
</dbReference>
<dbReference type="InterPro" id="IPR002575">
    <property type="entry name" value="Aminoglycoside_PTrfase"/>
</dbReference>
<protein>
    <submittedName>
        <fullName evidence="2">Aminoglycoside phosphotransferase family protein</fullName>
    </submittedName>
</protein>
<dbReference type="InterPro" id="IPR051678">
    <property type="entry name" value="AGP_Transferase"/>
</dbReference>
<dbReference type="CDD" id="cd05155">
    <property type="entry name" value="APH_ChoK_like_1"/>
    <property type="match status" value="1"/>
</dbReference>
<dbReference type="InterPro" id="IPR011009">
    <property type="entry name" value="Kinase-like_dom_sf"/>
</dbReference>
<sequence length="288" mass="31344">MHDHEVDIDVRLVQRLISTQFPLWANLPLAPVESAGTVNTVYRLGTDMAVRLPRIEEALNDVEKEWRWLPRLARVLPVPIPVPLAKGEPADGYPWPWSVTRWLRGDNPVVGRLTDPLRLAKDLGDFVRALHRVEAKNGPPSYRGVPLAARDTATRTAIAALHGIIDTEAATAAWKDALLVPAWTGPPVWIHADLSPGNVLVSNGRLAAVLDFGTLGVGDPAVDAIAAWNLLPPGARESFRAALAIDDATWARGRGWALSIALIQLPYYRTTNPVLADNARHVIGTICG</sequence>
<name>A0ABZ2KWQ1_9BACT</name>
<dbReference type="PANTHER" id="PTHR21310">
    <property type="entry name" value="AMINOGLYCOSIDE PHOSPHOTRANSFERASE-RELATED-RELATED"/>
    <property type="match status" value="1"/>
</dbReference>
<keyword evidence="3" id="KW-1185">Reference proteome</keyword>
<proteinExistence type="predicted"/>
<dbReference type="RefSeq" id="WP_394830303.1">
    <property type="nucleotide sequence ID" value="NZ_CP089929.1"/>
</dbReference>
<evidence type="ECO:0000313" key="3">
    <source>
        <dbReference type="Proteomes" id="UP001374803"/>
    </source>
</evidence>
<dbReference type="Pfam" id="PF01636">
    <property type="entry name" value="APH"/>
    <property type="match status" value="1"/>
</dbReference>
<dbReference type="Gene3D" id="3.90.1200.10">
    <property type="match status" value="1"/>
</dbReference>
<accession>A0ABZ2KWQ1</accession>
<feature type="domain" description="Aminoglycoside phosphotransferase" evidence="1">
    <location>
        <begin position="35"/>
        <end position="256"/>
    </location>
</feature>
<dbReference type="Gene3D" id="3.30.200.20">
    <property type="entry name" value="Phosphorylase Kinase, domain 1"/>
    <property type="match status" value="1"/>
</dbReference>
<dbReference type="SUPFAM" id="SSF56112">
    <property type="entry name" value="Protein kinase-like (PK-like)"/>
    <property type="match status" value="1"/>
</dbReference>
<gene>
    <name evidence="2" type="ORF">LVJ94_27725</name>
</gene>
<reference evidence="2" key="1">
    <citation type="submission" date="2021-12" db="EMBL/GenBank/DDBJ databases">
        <title>Discovery of the Pendulisporaceae a myxobacterial family with distinct sporulation behavior and unique specialized metabolism.</title>
        <authorList>
            <person name="Garcia R."/>
            <person name="Popoff A."/>
            <person name="Bader C.D."/>
            <person name="Loehr J."/>
            <person name="Walesch S."/>
            <person name="Walt C."/>
            <person name="Boldt J."/>
            <person name="Bunk B."/>
            <person name="Haeckl F.J.F.P.J."/>
            <person name="Gunesch A.P."/>
            <person name="Birkelbach J."/>
            <person name="Nuebel U."/>
            <person name="Pietschmann T."/>
            <person name="Bach T."/>
            <person name="Mueller R."/>
        </authorList>
    </citation>
    <scope>NUCLEOTIDE SEQUENCE</scope>
    <source>
        <strain evidence="2">MSr11367</strain>
    </source>
</reference>